<dbReference type="EMBL" id="KL584836">
    <property type="protein sequence ID" value="KEQ61948.1"/>
    <property type="molecule type" value="Genomic_DNA"/>
</dbReference>
<dbReference type="STRING" id="1043003.A0A074VN35"/>
<organism evidence="1 2">
    <name type="scientific">Aureobasidium melanogenum (strain CBS 110374)</name>
    <name type="common">Aureobasidium pullulans var. melanogenum</name>
    <dbReference type="NCBI Taxonomy" id="1043003"/>
    <lineage>
        <taxon>Eukaryota</taxon>
        <taxon>Fungi</taxon>
        <taxon>Dikarya</taxon>
        <taxon>Ascomycota</taxon>
        <taxon>Pezizomycotina</taxon>
        <taxon>Dothideomycetes</taxon>
        <taxon>Dothideomycetidae</taxon>
        <taxon>Dothideales</taxon>
        <taxon>Saccotheciaceae</taxon>
        <taxon>Aureobasidium</taxon>
    </lineage>
</organism>
<gene>
    <name evidence="1" type="ORF">M437DRAFT_66893</name>
</gene>
<evidence type="ECO:0000313" key="1">
    <source>
        <dbReference type="EMBL" id="KEQ61948.1"/>
    </source>
</evidence>
<dbReference type="HOGENOM" id="CLU_054614_2_0_1"/>
<evidence type="ECO:0000313" key="2">
    <source>
        <dbReference type="Proteomes" id="UP000030672"/>
    </source>
</evidence>
<reference evidence="1 2" key="1">
    <citation type="journal article" date="2014" name="BMC Genomics">
        <title>Genome sequencing of four Aureobasidium pullulans varieties: biotechnological potential, stress tolerance, and description of new species.</title>
        <authorList>
            <person name="Gostin Ar C."/>
            <person name="Ohm R.A."/>
            <person name="Kogej T."/>
            <person name="Sonjak S."/>
            <person name="Turk M."/>
            <person name="Zajc J."/>
            <person name="Zalar P."/>
            <person name="Grube M."/>
            <person name="Sun H."/>
            <person name="Han J."/>
            <person name="Sharma A."/>
            <person name="Chiniquy J."/>
            <person name="Ngan C.Y."/>
            <person name="Lipzen A."/>
            <person name="Barry K."/>
            <person name="Grigoriev I.V."/>
            <person name="Gunde-Cimerman N."/>
        </authorList>
    </citation>
    <scope>NUCLEOTIDE SEQUENCE [LARGE SCALE GENOMIC DNA]</scope>
    <source>
        <strain evidence="1 2">CBS 110374</strain>
    </source>
</reference>
<sequence>MPELNEVSYSREATIAAFRDYYQFLTEMFLPENRVEEPPAEGWSSITKEKLRLLDKDDEVVELMRHLPYISNDGLLAPHAEIAHWPSLLDASAYDQRPFDESDVEETRVITDGLDWENVPSSAFGISCGDDIFILDTQFGVVFWLDSPGEVLESAAREPITDDFYDRTPENEHEWRSNKAWAIPDFFEVLKNRYKILKYLPFHERRIEEWFDIYKEGDGPNGGRPILRSVRKIYQEQGWPDLSVYKKNECLDEIDKMIKNHFPAEDF</sequence>
<dbReference type="RefSeq" id="XP_040878971.1">
    <property type="nucleotide sequence ID" value="XM_041024843.1"/>
</dbReference>
<name>A0A074VN35_AURM1</name>
<accession>A0A074VN35</accession>
<proteinExistence type="predicted"/>
<dbReference type="Proteomes" id="UP000030672">
    <property type="component" value="Unassembled WGS sequence"/>
</dbReference>
<keyword evidence="2" id="KW-1185">Reference proteome</keyword>
<protein>
    <submittedName>
        <fullName evidence="1">Uncharacterized protein</fullName>
    </submittedName>
</protein>
<dbReference type="GeneID" id="63918216"/>
<dbReference type="AlphaFoldDB" id="A0A074VN35"/>